<evidence type="ECO:0000256" key="1">
    <source>
        <dbReference type="ARBA" id="ARBA00023015"/>
    </source>
</evidence>
<comment type="caution">
    <text evidence="7">The sequence shown here is derived from an EMBL/GenBank/DDBJ whole genome shotgun (WGS) entry which is preliminary data.</text>
</comment>
<keyword evidence="3" id="KW-0804">Transcription</keyword>
<dbReference type="GO" id="GO:0006355">
    <property type="term" value="P:regulation of DNA-templated transcription"/>
    <property type="evidence" value="ECO:0007669"/>
    <property type="project" value="InterPro"/>
</dbReference>
<dbReference type="AlphaFoldDB" id="A0AAV3J701"/>
<dbReference type="PROSITE" id="PS51755">
    <property type="entry name" value="OMPR_PHOB"/>
    <property type="match status" value="1"/>
</dbReference>
<sequence>MQLLVLTKVPLYEENFENQLKQLGNEVYCSSKLLEMIRLDTFNKQFLTQFEGIIFSETLVEKEIDELIKALSKGRFKFFRRVINNDCDERMKSKYDALIPASSNLENLRDILQIVELSRLENQKKEQAQQLSVRQKLSDLTLKLKQKEIVYYLIQAGDRVVSREELSRQIWRKEPNASVLASLSKVVSKVNEKLEHEFGHEAIQTLWGKGYRLNKEFFDHFENDLGVKIKTVTSSEIEKTKKSS</sequence>
<reference evidence="6 8" key="1">
    <citation type="submission" date="2013-03" db="EMBL/GenBank/DDBJ databases">
        <title>The Genome Sequence of Enterococcus avium ATCC_14025 (Illumina only assembly).</title>
        <authorList>
            <consortium name="The Broad Institute Genomics Platform"/>
            <consortium name="The Broad Institute Genome Sequencing Center for Infectious Disease"/>
            <person name="Earl A."/>
            <person name="Russ C."/>
            <person name="Gilmore M."/>
            <person name="Surin D."/>
            <person name="Walker B."/>
            <person name="Young S."/>
            <person name="Zeng Q."/>
            <person name="Gargeya S."/>
            <person name="Fitzgerald M."/>
            <person name="Haas B."/>
            <person name="Abouelleil A."/>
            <person name="Allen A.W."/>
            <person name="Alvarado L."/>
            <person name="Arachchi H.M."/>
            <person name="Berlin A.M."/>
            <person name="Chapman S.B."/>
            <person name="Gainer-Dewar J."/>
            <person name="Goldberg J."/>
            <person name="Griggs A."/>
            <person name="Gujja S."/>
            <person name="Hansen M."/>
            <person name="Howarth C."/>
            <person name="Imamovic A."/>
            <person name="Ireland A."/>
            <person name="Larimer J."/>
            <person name="McCowan C."/>
            <person name="Murphy C."/>
            <person name="Pearson M."/>
            <person name="Poon T.W."/>
            <person name="Priest M."/>
            <person name="Roberts A."/>
            <person name="Saif S."/>
            <person name="Shea T."/>
            <person name="Sisk P."/>
            <person name="Sykes S."/>
            <person name="Wortman J."/>
            <person name="Nusbaum C."/>
            <person name="Birren B."/>
        </authorList>
    </citation>
    <scope>NUCLEOTIDE SEQUENCE [LARGE SCALE GENOMIC DNA]</scope>
    <source>
        <strain evidence="6 8">ATCC 14025</strain>
    </source>
</reference>
<feature type="domain" description="OmpR/PhoB-type" evidence="5">
    <location>
        <begin position="109"/>
        <end position="215"/>
    </location>
</feature>
<gene>
    <name evidence="7" type="ORF">I570_00429</name>
    <name evidence="6" type="ORF">OMU_01715</name>
</gene>
<evidence type="ECO:0000256" key="4">
    <source>
        <dbReference type="PROSITE-ProRule" id="PRU01091"/>
    </source>
</evidence>
<protein>
    <recommendedName>
        <fullName evidence="5">OmpR/PhoB-type domain-containing protein</fullName>
    </recommendedName>
</protein>
<evidence type="ECO:0000313" key="9">
    <source>
        <dbReference type="Proteomes" id="UP000014107"/>
    </source>
</evidence>
<dbReference type="GO" id="GO:0000160">
    <property type="term" value="P:phosphorelay signal transduction system"/>
    <property type="evidence" value="ECO:0007669"/>
    <property type="project" value="InterPro"/>
</dbReference>
<dbReference type="InterPro" id="IPR016032">
    <property type="entry name" value="Sig_transdc_resp-reg_C-effctor"/>
</dbReference>
<evidence type="ECO:0000313" key="6">
    <source>
        <dbReference type="EMBL" id="EOT47346.1"/>
    </source>
</evidence>
<dbReference type="EMBL" id="ASWL01000001">
    <property type="protein sequence ID" value="EOU26673.1"/>
    <property type="molecule type" value="Genomic_DNA"/>
</dbReference>
<dbReference type="Pfam" id="PF00486">
    <property type="entry name" value="Trans_reg_C"/>
    <property type="match status" value="1"/>
</dbReference>
<dbReference type="EMBL" id="AHYV01000013">
    <property type="protein sequence ID" value="EOT47346.1"/>
    <property type="molecule type" value="Genomic_DNA"/>
</dbReference>
<dbReference type="GO" id="GO:0003677">
    <property type="term" value="F:DNA binding"/>
    <property type="evidence" value="ECO:0007669"/>
    <property type="project" value="UniProtKB-UniRule"/>
</dbReference>
<dbReference type="SMART" id="SM00862">
    <property type="entry name" value="Trans_reg_C"/>
    <property type="match status" value="1"/>
</dbReference>
<dbReference type="Proteomes" id="UP000014107">
    <property type="component" value="Unassembled WGS sequence"/>
</dbReference>
<dbReference type="RefSeq" id="WP_016179646.1">
    <property type="nucleotide sequence ID" value="NZ_KE136362.1"/>
</dbReference>
<evidence type="ECO:0000313" key="7">
    <source>
        <dbReference type="EMBL" id="EOU26673.1"/>
    </source>
</evidence>
<feature type="DNA-binding region" description="OmpR/PhoB-type" evidence="4">
    <location>
        <begin position="109"/>
        <end position="215"/>
    </location>
</feature>
<evidence type="ECO:0000259" key="5">
    <source>
        <dbReference type="PROSITE" id="PS51755"/>
    </source>
</evidence>
<proteinExistence type="predicted"/>
<dbReference type="InterPro" id="IPR036388">
    <property type="entry name" value="WH-like_DNA-bd_sf"/>
</dbReference>
<dbReference type="SUPFAM" id="SSF46894">
    <property type="entry name" value="C-terminal effector domain of the bipartite response regulators"/>
    <property type="match status" value="1"/>
</dbReference>
<accession>A0AAV3J701</accession>
<organism evidence="7 9">
    <name type="scientific">Enterococcus avium ATCC 14025</name>
    <dbReference type="NCBI Taxonomy" id="1140002"/>
    <lineage>
        <taxon>Bacteria</taxon>
        <taxon>Bacillati</taxon>
        <taxon>Bacillota</taxon>
        <taxon>Bacilli</taxon>
        <taxon>Lactobacillales</taxon>
        <taxon>Enterococcaceae</taxon>
        <taxon>Enterococcus</taxon>
    </lineage>
</organism>
<dbReference type="Gene3D" id="1.10.10.10">
    <property type="entry name" value="Winged helix-like DNA-binding domain superfamily/Winged helix DNA-binding domain"/>
    <property type="match status" value="1"/>
</dbReference>
<keyword evidence="1" id="KW-0805">Transcription regulation</keyword>
<name>A0AAV3J701_ENTAV</name>
<keyword evidence="2 4" id="KW-0238">DNA-binding</keyword>
<evidence type="ECO:0000256" key="3">
    <source>
        <dbReference type="ARBA" id="ARBA00023163"/>
    </source>
</evidence>
<evidence type="ECO:0000313" key="8">
    <source>
        <dbReference type="Proteomes" id="UP000014104"/>
    </source>
</evidence>
<dbReference type="Proteomes" id="UP000014104">
    <property type="component" value="Unassembled WGS sequence"/>
</dbReference>
<dbReference type="InterPro" id="IPR001867">
    <property type="entry name" value="OmpR/PhoB-type_DNA-bd"/>
</dbReference>
<reference evidence="7 9" key="2">
    <citation type="submission" date="2013-03" db="EMBL/GenBank/DDBJ databases">
        <title>The Genome Sequence of Enterococcus avium ATCC_14025 (PacBio/Illumina hybrid assembly).</title>
        <authorList>
            <consortium name="The Broad Institute Genomics Platform"/>
            <consortium name="The Broad Institute Genome Sequencing Center for Infectious Disease"/>
            <person name="Earl A."/>
            <person name="Russ C."/>
            <person name="Gilmore M."/>
            <person name="Surin D."/>
            <person name="Walker B."/>
            <person name="Young S."/>
            <person name="Zeng Q."/>
            <person name="Gargeya S."/>
            <person name="Fitzgerald M."/>
            <person name="Haas B."/>
            <person name="Abouelleil A."/>
            <person name="Allen A.W."/>
            <person name="Alvarado L."/>
            <person name="Arachchi H.M."/>
            <person name="Berlin A.M."/>
            <person name="Chapman S.B."/>
            <person name="Gainer-Dewar J."/>
            <person name="Goldberg J."/>
            <person name="Griggs A."/>
            <person name="Gujja S."/>
            <person name="Hansen M."/>
            <person name="Howarth C."/>
            <person name="Imamovic A."/>
            <person name="Ireland A."/>
            <person name="Larimer J."/>
            <person name="McCowan C."/>
            <person name="Murphy C."/>
            <person name="Pearson M."/>
            <person name="Poon T.W."/>
            <person name="Priest M."/>
            <person name="Roberts A."/>
            <person name="Saif S."/>
            <person name="Shea T."/>
            <person name="Sisk P."/>
            <person name="Sykes S."/>
            <person name="Wortman J."/>
            <person name="Nusbaum C."/>
            <person name="Birren B."/>
        </authorList>
    </citation>
    <scope>NUCLEOTIDE SEQUENCE [LARGE SCALE GENOMIC DNA]</scope>
    <source>
        <strain evidence="7 9">ATCC 14025</strain>
    </source>
</reference>
<keyword evidence="8" id="KW-1185">Reference proteome</keyword>
<evidence type="ECO:0000256" key="2">
    <source>
        <dbReference type="ARBA" id="ARBA00023125"/>
    </source>
</evidence>